<keyword evidence="1" id="KW-1133">Transmembrane helix</keyword>
<protein>
    <submittedName>
        <fullName evidence="2">Uncharacterized protein</fullName>
    </submittedName>
</protein>
<gene>
    <name evidence="2" type="ORF">JFL43_19995</name>
</gene>
<keyword evidence="1" id="KW-0472">Membrane</keyword>
<keyword evidence="3" id="KW-1185">Reference proteome</keyword>
<keyword evidence="1" id="KW-0812">Transmembrane</keyword>
<evidence type="ECO:0000313" key="2">
    <source>
        <dbReference type="EMBL" id="MBK3497077.1"/>
    </source>
</evidence>
<sequence length="193" mass="22387">MKIYKNKKLFQVLVVCFILSVSFLLLLYFLTTKGIYIQIGTPPNGIHHYFLNCLLIFFTFLSGIYLIHYKFNDKGLTIIAIGISSFISVFVLLYGLMTLEAKYTKFSSPNKQENFVVIETGHGEVYQLLNTGLFMTHLTDIRTDDGFKPFSDGAYQLEWKKTNELLVKYVFDYMSPENYHEVTVTYKSTQIDE</sequence>
<dbReference type="RefSeq" id="WP_200750381.1">
    <property type="nucleotide sequence ID" value="NZ_JAEOAH010000048.1"/>
</dbReference>
<feature type="transmembrane region" description="Helical" evidence="1">
    <location>
        <begin position="49"/>
        <end position="69"/>
    </location>
</feature>
<name>A0ABS1HCA2_9BACL</name>
<comment type="caution">
    <text evidence="2">The sequence shown here is derived from an EMBL/GenBank/DDBJ whole genome shotgun (WGS) entry which is preliminary data.</text>
</comment>
<evidence type="ECO:0000256" key="1">
    <source>
        <dbReference type="SAM" id="Phobius"/>
    </source>
</evidence>
<dbReference type="EMBL" id="JAEOAH010000048">
    <property type="protein sequence ID" value="MBK3497077.1"/>
    <property type="molecule type" value="Genomic_DNA"/>
</dbReference>
<organism evidence="2 3">
    <name type="scientific">Viridibacillus soli</name>
    <dbReference type="NCBI Taxonomy" id="2798301"/>
    <lineage>
        <taxon>Bacteria</taxon>
        <taxon>Bacillati</taxon>
        <taxon>Bacillota</taxon>
        <taxon>Bacilli</taxon>
        <taxon>Bacillales</taxon>
        <taxon>Caryophanaceae</taxon>
        <taxon>Viridibacillus</taxon>
    </lineage>
</organism>
<proteinExistence type="predicted"/>
<reference evidence="2 3" key="1">
    <citation type="submission" date="2020-12" db="EMBL/GenBank/DDBJ databases">
        <title>YIM B01967 draft genome.</title>
        <authorList>
            <person name="Yan X."/>
        </authorList>
    </citation>
    <scope>NUCLEOTIDE SEQUENCE [LARGE SCALE GENOMIC DNA]</scope>
    <source>
        <strain evidence="2 3">YIM B01967</strain>
    </source>
</reference>
<feature type="transmembrane region" description="Helical" evidence="1">
    <location>
        <begin position="76"/>
        <end position="97"/>
    </location>
</feature>
<dbReference type="Proteomes" id="UP000618943">
    <property type="component" value="Unassembled WGS sequence"/>
</dbReference>
<feature type="transmembrane region" description="Helical" evidence="1">
    <location>
        <begin position="12"/>
        <end position="29"/>
    </location>
</feature>
<evidence type="ECO:0000313" key="3">
    <source>
        <dbReference type="Proteomes" id="UP000618943"/>
    </source>
</evidence>
<accession>A0ABS1HCA2</accession>